<feature type="region of interest" description="Disordered" evidence="1">
    <location>
        <begin position="1890"/>
        <end position="1921"/>
    </location>
</feature>
<accession>A0A9P1DBH3</accession>
<reference evidence="6 7" key="2">
    <citation type="submission" date="2024-05" db="EMBL/GenBank/DDBJ databases">
        <authorList>
            <person name="Chen Y."/>
            <person name="Shah S."/>
            <person name="Dougan E. K."/>
            <person name="Thang M."/>
            <person name="Chan C."/>
        </authorList>
    </citation>
    <scope>NUCLEOTIDE SEQUENCE [LARGE SCALE GENOMIC DNA]</scope>
</reference>
<feature type="domain" description="Piwi" evidence="4">
    <location>
        <begin position="1670"/>
        <end position="2011"/>
    </location>
</feature>
<dbReference type="EMBL" id="CAMXCT010003890">
    <property type="protein sequence ID" value="CAI4006712.1"/>
    <property type="molecule type" value="Genomic_DNA"/>
</dbReference>
<dbReference type="Pfam" id="PF02171">
    <property type="entry name" value="Piwi"/>
    <property type="match status" value="1"/>
</dbReference>
<dbReference type="PROSITE" id="PS50822">
    <property type="entry name" value="PIWI"/>
    <property type="match status" value="1"/>
</dbReference>
<dbReference type="PANTHER" id="PTHR22891">
    <property type="entry name" value="EUKARYOTIC TRANSLATION INITIATION FACTOR 2C"/>
    <property type="match status" value="1"/>
</dbReference>
<dbReference type="EMBL" id="CAMXCT020003890">
    <property type="protein sequence ID" value="CAL1160087.1"/>
    <property type="molecule type" value="Genomic_DNA"/>
</dbReference>
<feature type="compositionally biased region" description="Basic and acidic residues" evidence="1">
    <location>
        <begin position="884"/>
        <end position="1032"/>
    </location>
</feature>
<dbReference type="Pfam" id="PF18027">
    <property type="entry name" value="Pepdidase_M14_N"/>
    <property type="match status" value="1"/>
</dbReference>
<dbReference type="OrthoDB" id="5971213at2759"/>
<gene>
    <name evidence="5" type="ORF">C1SCF055_LOCUS32326</name>
</gene>
<evidence type="ECO:0000259" key="4">
    <source>
        <dbReference type="PROSITE" id="PS50822"/>
    </source>
</evidence>
<evidence type="ECO:0000313" key="7">
    <source>
        <dbReference type="Proteomes" id="UP001152797"/>
    </source>
</evidence>
<dbReference type="InterPro" id="IPR040626">
    <property type="entry name" value="Pepdidase_M14_N"/>
</dbReference>
<dbReference type="GO" id="GO:0003723">
    <property type="term" value="F:RNA binding"/>
    <property type="evidence" value="ECO:0007669"/>
    <property type="project" value="InterPro"/>
</dbReference>
<feature type="compositionally biased region" description="Basic and acidic residues" evidence="1">
    <location>
        <begin position="1893"/>
        <end position="1914"/>
    </location>
</feature>
<dbReference type="InterPro" id="IPR036085">
    <property type="entry name" value="PAZ_dom_sf"/>
</dbReference>
<keyword evidence="2" id="KW-0812">Transmembrane</keyword>
<feature type="domain" description="PAZ" evidence="3">
    <location>
        <begin position="1378"/>
        <end position="1488"/>
    </location>
</feature>
<dbReference type="InterPro" id="IPR012337">
    <property type="entry name" value="RNaseH-like_sf"/>
</dbReference>
<feature type="transmembrane region" description="Helical" evidence="2">
    <location>
        <begin position="271"/>
        <end position="296"/>
    </location>
</feature>
<dbReference type="InterPro" id="IPR003165">
    <property type="entry name" value="Piwi"/>
</dbReference>
<dbReference type="SUPFAM" id="SSF101690">
    <property type="entry name" value="PAZ domain"/>
    <property type="match status" value="1"/>
</dbReference>
<feature type="region of interest" description="Disordered" evidence="1">
    <location>
        <begin position="848"/>
        <end position="1065"/>
    </location>
</feature>
<dbReference type="InterPro" id="IPR003100">
    <property type="entry name" value="PAZ_dom"/>
</dbReference>
<dbReference type="CDD" id="cd02846">
    <property type="entry name" value="PAZ_argonaute_like"/>
    <property type="match status" value="1"/>
</dbReference>
<evidence type="ECO:0000256" key="2">
    <source>
        <dbReference type="SAM" id="Phobius"/>
    </source>
</evidence>
<keyword evidence="7" id="KW-1185">Reference proteome</keyword>
<dbReference type="SMART" id="SM00949">
    <property type="entry name" value="PAZ"/>
    <property type="match status" value="1"/>
</dbReference>
<dbReference type="Gene3D" id="2.170.260.10">
    <property type="entry name" value="paz domain"/>
    <property type="match status" value="1"/>
</dbReference>
<name>A0A9P1DBH3_9DINO</name>
<evidence type="ECO:0000256" key="1">
    <source>
        <dbReference type="SAM" id="MobiDB-lite"/>
    </source>
</evidence>
<feature type="compositionally biased region" description="Low complexity" evidence="1">
    <location>
        <begin position="1036"/>
        <end position="1049"/>
    </location>
</feature>
<dbReference type="Proteomes" id="UP001152797">
    <property type="component" value="Unassembled WGS sequence"/>
</dbReference>
<dbReference type="Pfam" id="PF02170">
    <property type="entry name" value="PAZ"/>
    <property type="match status" value="1"/>
</dbReference>
<feature type="region of interest" description="Disordered" evidence="1">
    <location>
        <begin position="662"/>
        <end position="685"/>
    </location>
</feature>
<dbReference type="PROSITE" id="PS50821">
    <property type="entry name" value="PAZ"/>
    <property type="match status" value="1"/>
</dbReference>
<keyword evidence="2" id="KW-1133">Transmembrane helix</keyword>
<dbReference type="SUPFAM" id="SSF53098">
    <property type="entry name" value="Ribonuclease H-like"/>
    <property type="match status" value="1"/>
</dbReference>
<proteinExistence type="predicted"/>
<dbReference type="Gene3D" id="2.60.40.3120">
    <property type="match status" value="1"/>
</dbReference>
<dbReference type="Gene3D" id="3.40.50.2300">
    <property type="match status" value="1"/>
</dbReference>
<evidence type="ECO:0000313" key="5">
    <source>
        <dbReference type="EMBL" id="CAI4006712.1"/>
    </source>
</evidence>
<feature type="compositionally biased region" description="Low complexity" evidence="1">
    <location>
        <begin position="859"/>
        <end position="882"/>
    </location>
</feature>
<evidence type="ECO:0000259" key="3">
    <source>
        <dbReference type="PROSITE" id="PS50821"/>
    </source>
</evidence>
<dbReference type="SMART" id="SM00950">
    <property type="entry name" value="Piwi"/>
    <property type="match status" value="1"/>
</dbReference>
<organism evidence="5">
    <name type="scientific">Cladocopium goreaui</name>
    <dbReference type="NCBI Taxonomy" id="2562237"/>
    <lineage>
        <taxon>Eukaryota</taxon>
        <taxon>Sar</taxon>
        <taxon>Alveolata</taxon>
        <taxon>Dinophyceae</taxon>
        <taxon>Suessiales</taxon>
        <taxon>Symbiodiniaceae</taxon>
        <taxon>Cladocopium</taxon>
    </lineage>
</organism>
<sequence>MPNQSVPVFLTEQIAVCPGTYWCAKEEEMCNCTGEITYSPELFDGYVYTVPAAEQAYKVRSDGLWKCGTDQMGLPYKVDPAPWHIKHCWCTPDGIQTILEPYGSQNLHKKECSESSNFDFEEANTRRLRRLAATQRARRLMQRIKERLDHASNRQLHDSRRRRTYRYTPWALVTVEDDALDYFSSSNNKPISCAYEYGVPQASGQFYHGDGPYSGGVWKAENVALKWGKDPVRPCWVRTQGESAGGYCSLALQVPGTLKEKARDLLKTVSILFWSCLCCTIVMLILCGVFFGPAVLQLCQELRDPVAADGDGEFTQCGPGAKQCTKRSALTALTLKNWEKFIEGEMEKKIQKLVRSARRAERGALGPANLKAETLEEFGGLLRPEQVEMSFDKRYNCKAHLEDRIEESWEAALAKNPRLFDGSKFRLHRVSFDKDTKLLRLELGLTSYKEYLGTNRLEEEHRQRFQRQGLEHFEDEAAHFSNALGCEAALVTCDQQLVLLRRSSAVGTHAGLYNGPSGHPEPKNVGFPNGTSDWDGSDGSSEPELTAAVLKEIFQSAVDEVVAETGVPPETLSEPQLMGFMADPAMKPDVLFLLRTTLDSGALKDGIGKAQEAWESDRLVFWPLATADACDLPLTADFGVLSSREPKEDLFLAVTRIRMRQMSRERPKQAPNRSRSVKSESDMAPAVKSIEETRLKLKQMLSARPVGAVALEEVAYFCTCALEGEDPELCAEAASNFSQAVGKASQAALRSSSSASACAMFASLLRHPEETCRKRVVDEAQKNLDAAQLLRVIGQGVGGKDTLRRFSASVNLLQVVRLLVSKAEALERLRANDGFRLAVEDYPSLGKGRAAPAAGVWGPSGPSSTPGAAPAAAPAPAPASGGKDMGKGGGKDWGKDGGKDWGKDKGGKDWGKDKGGKDWGKDGGKDKGWGKDGGKDGGKDKGWGKDGGKDGGKDKGWGKDGGKDGGKDKGWGKDGGKDGGKDKGWGKDGGKDGGKDKGWGKDGGKDGGKDKGWGKDGGKDKGWGKDGGKESKGYGQAAEAPSQSSQAAPSVPPPTAAPSMAPTEENLASRRFGADDFEAAERADLEGEKNIVPEEIPDTRSLDIPRLSLGTRGEKMRLVSNHFTITMRTDTKSADATVWKCWRVDFARSETVQPKEGGLMKGRAPKAKGEDEREVSKALRKQAVDLLLEDVPPSDWLHDGNNLLYTRKTVTTVADCRKEVEIPPKPGKRALKVTMELKFEGREIDLGWLQKPPDQFKDASEAMVAMSEHRRFVQVAIRTLALEREELIAQGRKVVCPDQRLVCDPVPLALAREIWFGYIAQVEVVNGGILRDGKVGPARTTLSLNLVASVGIPETWFIDLLGKLCSKYPGDKKNEEWYAKDICNNYFQQGNREYQRMRDALRSDLGLRKLKVRVDYADKTFTGKKVVDITERPANRQEFDCEEMGGKVNVVQYYQHKYGVTVRYPNLPCLELGKPGNCYPLEFVTVLGGEHNLEVGKLKAEFQQEVTRKTAMPPTQRRDQILRAHQNRNLGPAAALEGKGIKVETEMAMVTGRRLEQPRLKDARSAALSVNYSNSFQTVQPPGYEVSWGMWCFSQKLSERDVKWLAGEFVSKTRSKSMRFGEPKMVEWPKESFDAYYEGARRRESMFPKLQEKLRSDLRAVQQTYRDFRLLVVIVDDSEAMTDYLYKSMKLITETELGMVTQFINCKKGVSDAERKLNNIMLKVTPKLPVTLTASRAAHNVVLASPHRLLTKEEGTMIMGADVCHKVAGISVAAVVGTTDFSFASYFHEIRGQSPYTLNELKVRSRQSEERIVDLASMTVNILERWKKCHNTLPKTIFYYRDGVSDGQFVNVLTRELNLLEHGFKQIDATYNPQLVIIVGQKRHQTRLWMEQGSEKGGGKGKDDKGKGKGKGKDPAQVPPGTVASDAIAQPSHMNFFLVSQEGIQGTSVPCHYHVLHMDKRLIQRGIAVDDIEQITYQLCHMYSRADKSVGYATPAYMADHACERGRHYLEAHFGASDIQSTLGSSSSEERKEEDMRKQIEDSLSAIASSNECLRCTELGDGRYGHNKKEGKAWKQGSQVAELAQECCALMLQLAPQNARAAAAAGAGECALTSWQRCVATDVALRTSLVQGFAEVSLLCMPYLQERPQVLSRLACESLRSLVTCGSAPVILALLKVLTKISQDIKSAPSLFNLGLPELLLAVLGQDNLSSDTVMRRMAAEVLVKTISFAVVGAGRQAPPPALCPAPMGSFRFKESRLPRATDSWQAELQSRRPPQPTLDPASCASALKRRLETWKFRAVAPFRVNSCEGPEEAALDFDADFESGSLGPVTRLGPAEYEVQLLSDANGGYVQWFCFRVRRMKVGMPYTFHLTNLIKPGSLFEEGCQPVLFSKRRMEECGIAWSREGADVAYYPCSSLDRFCDAGLEPTW</sequence>
<evidence type="ECO:0000313" key="6">
    <source>
        <dbReference type="EMBL" id="CAL4794024.1"/>
    </source>
</evidence>
<dbReference type="Gene3D" id="3.30.420.10">
    <property type="entry name" value="Ribonuclease H-like superfamily/Ribonuclease H"/>
    <property type="match status" value="1"/>
</dbReference>
<comment type="caution">
    <text evidence="5">The sequence shown here is derived from an EMBL/GenBank/DDBJ whole genome shotgun (WGS) entry which is preliminary data.</text>
</comment>
<dbReference type="InterPro" id="IPR036397">
    <property type="entry name" value="RNaseH_sf"/>
</dbReference>
<reference evidence="5" key="1">
    <citation type="submission" date="2022-10" db="EMBL/GenBank/DDBJ databases">
        <authorList>
            <person name="Chen Y."/>
            <person name="Dougan E. K."/>
            <person name="Chan C."/>
            <person name="Rhodes N."/>
            <person name="Thang M."/>
        </authorList>
    </citation>
    <scope>NUCLEOTIDE SEQUENCE</scope>
</reference>
<keyword evidence="2" id="KW-0472">Membrane</keyword>
<dbReference type="EMBL" id="CAMXCT030003890">
    <property type="protein sequence ID" value="CAL4794024.1"/>
    <property type="molecule type" value="Genomic_DNA"/>
</dbReference>
<protein>
    <submittedName>
        <fullName evidence="6">Protein argonaute-2</fullName>
    </submittedName>
</protein>